<dbReference type="KEGG" id="chg:AXF12_11340"/>
<proteinExistence type="predicted"/>
<keyword evidence="4" id="KW-0653">Protein transport</keyword>
<organism evidence="9 11">
    <name type="scientific">Capnocytophaga haemolytica</name>
    <dbReference type="NCBI Taxonomy" id="45243"/>
    <lineage>
        <taxon>Bacteria</taxon>
        <taxon>Pseudomonadati</taxon>
        <taxon>Bacteroidota</taxon>
        <taxon>Flavobacteriia</taxon>
        <taxon>Flavobacteriales</taxon>
        <taxon>Flavobacteriaceae</taxon>
        <taxon>Capnocytophaga</taxon>
    </lineage>
</organism>
<reference evidence="9 11" key="2">
    <citation type="submission" date="2017-06" db="EMBL/GenBank/DDBJ databases">
        <authorList>
            <consortium name="Pathogen Informatics"/>
        </authorList>
    </citation>
    <scope>NUCLEOTIDE SEQUENCE [LARGE SCALE GENOMIC DNA]</scope>
    <source>
        <strain evidence="9 11">NCTC12947</strain>
    </source>
</reference>
<keyword evidence="6" id="KW-0811">Translocation</keyword>
<name>A0AAX2H1Q1_9FLAO</name>
<evidence type="ECO:0000256" key="1">
    <source>
        <dbReference type="ARBA" id="ARBA00004167"/>
    </source>
</evidence>
<dbReference type="Proteomes" id="UP000065822">
    <property type="component" value="Chromosome"/>
</dbReference>
<reference evidence="8 10" key="1">
    <citation type="submission" date="2016-02" db="EMBL/GenBank/DDBJ databases">
        <authorList>
            <person name="Holder M.E."/>
            <person name="Ajami N.J."/>
            <person name="Petrosino J.F."/>
        </authorList>
    </citation>
    <scope>NUCLEOTIDE SEQUENCE [LARGE SCALE GENOMIC DNA]</scope>
    <source>
        <strain evidence="8 10">CCUG 32990</strain>
    </source>
</reference>
<protein>
    <submittedName>
        <fullName evidence="9">Twin arginine translocase protein A</fullName>
    </submittedName>
</protein>
<keyword evidence="5" id="KW-1133">Transmembrane helix</keyword>
<keyword evidence="7" id="KW-0472">Membrane</keyword>
<evidence type="ECO:0000256" key="2">
    <source>
        <dbReference type="ARBA" id="ARBA00022448"/>
    </source>
</evidence>
<dbReference type="EMBL" id="CP014227">
    <property type="protein sequence ID" value="AMD86046.1"/>
    <property type="molecule type" value="Genomic_DNA"/>
</dbReference>
<dbReference type="AlphaFoldDB" id="A0AAX2H1Q1"/>
<evidence type="ECO:0000256" key="4">
    <source>
        <dbReference type="ARBA" id="ARBA00022927"/>
    </source>
</evidence>
<dbReference type="InterPro" id="IPR003369">
    <property type="entry name" value="TatA/B/E"/>
</dbReference>
<gene>
    <name evidence="8" type="ORF">AXF12_11340</name>
    <name evidence="9" type="ORF">SAMEA44541418_01877</name>
</gene>
<evidence type="ECO:0000256" key="7">
    <source>
        <dbReference type="ARBA" id="ARBA00023136"/>
    </source>
</evidence>
<dbReference type="GO" id="GO:0015031">
    <property type="term" value="P:protein transport"/>
    <property type="evidence" value="ECO:0007669"/>
    <property type="project" value="UniProtKB-KW"/>
</dbReference>
<dbReference type="GO" id="GO:0016020">
    <property type="term" value="C:membrane"/>
    <property type="evidence" value="ECO:0007669"/>
    <property type="project" value="UniProtKB-ARBA"/>
</dbReference>
<dbReference type="RefSeq" id="WP_066431346.1">
    <property type="nucleotide sequence ID" value="NZ_CP014227.1"/>
</dbReference>
<evidence type="ECO:0000313" key="10">
    <source>
        <dbReference type="Proteomes" id="UP000065822"/>
    </source>
</evidence>
<accession>A0AAX2H1Q1</accession>
<evidence type="ECO:0000313" key="11">
    <source>
        <dbReference type="Proteomes" id="UP000215539"/>
    </source>
</evidence>
<sequence length="95" mass="10378">MGISEIIFILFMVLVLFGADKLPEVARGLGKAMRQVREATNEIKTELTKTTEQGGVNTSIIEDAQQEINKIKDEVANATSVDLKQDSGVEGTVKR</sequence>
<dbReference type="PANTHER" id="PTHR42982">
    <property type="entry name" value="SEC-INDEPENDENT PROTEIN TRANSLOCASE PROTEIN TATA"/>
    <property type="match status" value="1"/>
</dbReference>
<evidence type="ECO:0000313" key="9">
    <source>
        <dbReference type="EMBL" id="SNV14548.1"/>
    </source>
</evidence>
<dbReference type="PANTHER" id="PTHR42982:SF1">
    <property type="entry name" value="SEC-INDEPENDENT PROTEIN TRANSLOCASE PROTEIN TATA"/>
    <property type="match status" value="1"/>
</dbReference>
<comment type="subcellular location">
    <subcellularLocation>
        <location evidence="1">Membrane</location>
        <topology evidence="1">Single-pass membrane protein</topology>
    </subcellularLocation>
</comment>
<keyword evidence="10" id="KW-1185">Reference proteome</keyword>
<evidence type="ECO:0000256" key="3">
    <source>
        <dbReference type="ARBA" id="ARBA00022692"/>
    </source>
</evidence>
<dbReference type="Pfam" id="PF02416">
    <property type="entry name" value="TatA_B_E"/>
    <property type="match status" value="1"/>
</dbReference>
<dbReference type="Proteomes" id="UP000215539">
    <property type="component" value="Chromosome 1"/>
</dbReference>
<evidence type="ECO:0000256" key="6">
    <source>
        <dbReference type="ARBA" id="ARBA00023010"/>
    </source>
</evidence>
<dbReference type="Gene3D" id="1.20.5.3310">
    <property type="match status" value="1"/>
</dbReference>
<dbReference type="EMBL" id="LT906449">
    <property type="protein sequence ID" value="SNV14548.1"/>
    <property type="molecule type" value="Genomic_DNA"/>
</dbReference>
<evidence type="ECO:0000313" key="8">
    <source>
        <dbReference type="EMBL" id="AMD86046.1"/>
    </source>
</evidence>
<keyword evidence="2" id="KW-0813">Transport</keyword>
<evidence type="ECO:0000256" key="5">
    <source>
        <dbReference type="ARBA" id="ARBA00022989"/>
    </source>
</evidence>
<keyword evidence="3" id="KW-0812">Transmembrane</keyword>